<dbReference type="NCBIfam" id="TIGR03696">
    <property type="entry name" value="Rhs_assc_core"/>
    <property type="match status" value="1"/>
</dbReference>
<dbReference type="Gene3D" id="2.180.10.10">
    <property type="entry name" value="RHS repeat-associated core"/>
    <property type="match status" value="3"/>
</dbReference>
<dbReference type="Pfam" id="PF25023">
    <property type="entry name" value="TEN_YD-shell"/>
    <property type="match status" value="1"/>
</dbReference>
<keyword evidence="2" id="KW-0732">Signal</keyword>
<sequence length="1681" mass="182996">MFARNKSWPTVPALVAGLPLRAMSVCAALLALMSPNAVASTISPTYAEEYSNIVNRAHTEALGTDLFGERINLSNGSTEFSVTDIAVKTNGQIPLSFGRKLVVNNQANYGGVNNPTSEILGRFWQIDVPYMRGIFPQQLGWVGSNYSTQRCSFGPPPSPVYGIGPYGNVPYENNVYWTGTTINVPGHGEEELDVLPANRPRPTDGLTYSGGTKSEWRVACLPTIKNGPGEGFIAVLPDGTKYYFDWIASRSTAGLVDTYCNSGQGSTTCYTGVSLYRDEVFLYATKAVDRFGNSITYTYDPNNPHRLLSIASSDGASIQIGYNSIGKISTVSTAGRTWDYAYWGDANTGILASVSQPDGANWSYLYDGLYDLTHIDARYLWENCEVHVGTKTSSVAPGPKETASIVMTHPSGAKGEFLFRKIIHGSNRTPGNCTLLPPTESPDTSNNFPAVGPVPSVYQLGSIYSKKISGPGLAPMSWAYSYAPTWSFDSECNPACGSTSQTFVTEPNGVKTTYTYGNDYVNNFGQLLSTKVEKSGSTYRSDSYSYVASAQGQAFPDAVVGSYNWRANSFLLKFRPLWRRQTVQQGATFTWEVNQSNGVYSFDQYANPLAVTRSSSLGYSRADVTAYQHNTALWVIGQAASSTNSNTGLVESQVDYDVNALPWKLSAFGKLQQTLAYNANGTLATVTDGNNHTTGFANWKRGIPQTITFADATSKSAQVNDLGQIDWVTDENGFQTNYGYDAMGRLNLIDYPDNDDVAWNNTTVSFAPSSEAKYGLPAGHWRRVESTGNARKITFYDALWRPVVQETYDTNDLGNTLSQTVTRYDANGQVVYASYPQRNMLPAVYGTWADPAQTPNALGTWTTYDALGRPTQVQQNSELGLLNTTYEYLTGFQTRVTNPRGYQTTTQYKAYDQPSTDWLTYAAQPEGVFVTIDRDVFGKPTTVSVRNADSTVSAGRYYAYDQYQRLCKQTEVETSTTAFGYDDAGNLTWSATGLPWSPLAPCGYTREHAFVVPRRVDRTYDARNRLATLAFPDGQGDQIWTYTPDGLPSQVIAYNDPNHTGSVVSAYQYNKRRLLNGQGETISQPNWYSWGIGYGYDANGSLASHAYPSGYTVAYQPNALGQPTKAGTFATNVSYYPNGAIQQFTYGNGLTHTLTQNARQLPLVSTDTGGALSHQYGFDANGNVAQILDLARGSAYHRAMTYDGRDRLTGAGSCSFNAVTCWFHYSYDVLDNLTRVQGADGSDRYYCYDTRWQLTNIKTGGCNGTSVVGLGYDERGNLANKNGVQYLFDVGNRLRLVDGVEYYRYDGLGRRAYAASPTLGAIFSQYSRDGQLMYQHNGRTQKSSEYVYLNGSLVAIRETPFSGGSSTLKYQHTDALGTPVAVSDSAGAIIERSEYTPYGKLFNRPLTDGPGYTGHVQDAATGLTYMQQRYYDPTIGRFLSMDPETANANTGGNFNRYWYANNNPYRFIDPDGRAACADEHGGCPNRPSITFQSLILPTTVELGSRGVPGTLASNSVGAFKQAANQLLFVGALASHNAIAILNTPQIPIANNELAGASTVEIASLAFGGGLIRSGSSGSVNLFRAVGPAELADIQATGLFRNLGAAEGKYFTTSAKSAASYAQQAVRGFGDSPYTIIQTTTPRGVLNGLNPASVDRGIPAWVIPNNRLQTLKPVVLDYAPLP</sequence>
<keyword evidence="5" id="KW-1185">Reference proteome</keyword>
<evidence type="ECO:0000259" key="3">
    <source>
        <dbReference type="Pfam" id="PF25023"/>
    </source>
</evidence>
<comment type="caution">
    <text evidence="4">The sequence shown here is derived from an EMBL/GenBank/DDBJ whole genome shotgun (WGS) entry which is preliminary data.</text>
</comment>
<keyword evidence="1" id="KW-0677">Repeat</keyword>
<dbReference type="InterPro" id="IPR056823">
    <property type="entry name" value="TEN-like_YD-shell"/>
</dbReference>
<feature type="signal peptide" evidence="2">
    <location>
        <begin position="1"/>
        <end position="39"/>
    </location>
</feature>
<evidence type="ECO:0000313" key="4">
    <source>
        <dbReference type="EMBL" id="TKR30347.1"/>
    </source>
</evidence>
<name>A0A4U5JQZ1_9GAMM</name>
<gene>
    <name evidence="4" type="ORF">FCE95_09435</name>
</gene>
<dbReference type="OrthoDB" id="6904246at2"/>
<evidence type="ECO:0000256" key="2">
    <source>
        <dbReference type="SAM" id="SignalP"/>
    </source>
</evidence>
<dbReference type="Proteomes" id="UP000308707">
    <property type="component" value="Unassembled WGS sequence"/>
</dbReference>
<evidence type="ECO:0000256" key="1">
    <source>
        <dbReference type="ARBA" id="ARBA00022737"/>
    </source>
</evidence>
<dbReference type="InterPro" id="IPR022385">
    <property type="entry name" value="Rhs_assc_core"/>
</dbReference>
<dbReference type="EMBL" id="SZUA01000002">
    <property type="protein sequence ID" value="TKR30347.1"/>
    <property type="molecule type" value="Genomic_DNA"/>
</dbReference>
<feature type="domain" description="Teneurin-like YD-shell" evidence="3">
    <location>
        <begin position="1177"/>
        <end position="1464"/>
    </location>
</feature>
<accession>A0A4U5JQZ1</accession>
<protein>
    <submittedName>
        <fullName evidence="4">RHS repeat-associated core domain-containing protein</fullName>
    </submittedName>
</protein>
<organism evidence="4 5">
    <name type="scientific">Luteimonas gilva</name>
    <dbReference type="NCBI Taxonomy" id="2572684"/>
    <lineage>
        <taxon>Bacteria</taxon>
        <taxon>Pseudomonadati</taxon>
        <taxon>Pseudomonadota</taxon>
        <taxon>Gammaproteobacteria</taxon>
        <taxon>Lysobacterales</taxon>
        <taxon>Lysobacteraceae</taxon>
        <taxon>Luteimonas</taxon>
    </lineage>
</organism>
<feature type="chain" id="PRO_5020208518" evidence="2">
    <location>
        <begin position="40"/>
        <end position="1681"/>
    </location>
</feature>
<dbReference type="InterPro" id="IPR050708">
    <property type="entry name" value="T6SS_VgrG/RHS"/>
</dbReference>
<evidence type="ECO:0000313" key="5">
    <source>
        <dbReference type="Proteomes" id="UP000308707"/>
    </source>
</evidence>
<dbReference type="PANTHER" id="PTHR32305">
    <property type="match status" value="1"/>
</dbReference>
<proteinExistence type="predicted"/>
<dbReference type="PANTHER" id="PTHR32305:SF15">
    <property type="entry name" value="PROTEIN RHSA-RELATED"/>
    <property type="match status" value="1"/>
</dbReference>
<dbReference type="RefSeq" id="WP_137266777.1">
    <property type="nucleotide sequence ID" value="NZ_SZUA01000002.1"/>
</dbReference>
<reference evidence="4 5" key="1">
    <citation type="submission" date="2019-04" db="EMBL/GenBank/DDBJ databases">
        <title>Reference strain of H23.</title>
        <authorList>
            <person name="Luo X."/>
        </authorList>
    </citation>
    <scope>NUCLEOTIDE SEQUENCE [LARGE SCALE GENOMIC DNA]</scope>
    <source>
        <strain evidence="4 5">H23</strain>
    </source>
</reference>